<dbReference type="AlphaFoldDB" id="A0A8J2WFJ8"/>
<name>A0A8J2WFJ8_9CRUS</name>
<proteinExistence type="predicted"/>
<evidence type="ECO:0000313" key="2">
    <source>
        <dbReference type="Proteomes" id="UP000789390"/>
    </source>
</evidence>
<comment type="caution">
    <text evidence="1">The sequence shown here is derived from an EMBL/GenBank/DDBJ whole genome shotgun (WGS) entry which is preliminary data.</text>
</comment>
<organism evidence="1 2">
    <name type="scientific">Daphnia galeata</name>
    <dbReference type="NCBI Taxonomy" id="27404"/>
    <lineage>
        <taxon>Eukaryota</taxon>
        <taxon>Metazoa</taxon>
        <taxon>Ecdysozoa</taxon>
        <taxon>Arthropoda</taxon>
        <taxon>Crustacea</taxon>
        <taxon>Branchiopoda</taxon>
        <taxon>Diplostraca</taxon>
        <taxon>Cladocera</taxon>
        <taxon>Anomopoda</taxon>
        <taxon>Daphniidae</taxon>
        <taxon>Daphnia</taxon>
    </lineage>
</organism>
<keyword evidence="2" id="KW-1185">Reference proteome</keyword>
<accession>A0A8J2WFJ8</accession>
<sequence length="47" mass="5587">MPLPVVTILRLLLLREKFGLLRSLKKTIKLRVHLQNLDGWKCYRTVL</sequence>
<dbReference type="EMBL" id="CAKKLH010000180">
    <property type="protein sequence ID" value="CAH0105374.1"/>
    <property type="molecule type" value="Genomic_DNA"/>
</dbReference>
<reference evidence="1" key="1">
    <citation type="submission" date="2021-11" db="EMBL/GenBank/DDBJ databases">
        <authorList>
            <person name="Schell T."/>
        </authorList>
    </citation>
    <scope>NUCLEOTIDE SEQUENCE</scope>
    <source>
        <strain evidence="1">M5</strain>
    </source>
</reference>
<gene>
    <name evidence="1" type="ORF">DGAL_LOCUS8394</name>
</gene>
<dbReference type="Proteomes" id="UP000789390">
    <property type="component" value="Unassembled WGS sequence"/>
</dbReference>
<protein>
    <submittedName>
        <fullName evidence="1">Uncharacterized protein</fullName>
    </submittedName>
</protein>
<evidence type="ECO:0000313" key="1">
    <source>
        <dbReference type="EMBL" id="CAH0105374.1"/>
    </source>
</evidence>